<comment type="catalytic activity">
    <reaction evidence="10">
        <text>an acyl phosphate + sn-glycerol 3-phosphate = a 1-acyl-sn-glycero-3-phosphate + phosphate</text>
        <dbReference type="Rhea" id="RHEA:34075"/>
        <dbReference type="ChEBI" id="CHEBI:43474"/>
        <dbReference type="ChEBI" id="CHEBI:57597"/>
        <dbReference type="ChEBI" id="CHEBI:57970"/>
        <dbReference type="ChEBI" id="CHEBI:59918"/>
        <dbReference type="EC" id="2.3.1.275"/>
    </reaction>
</comment>
<feature type="transmembrane region" description="Helical" evidence="10">
    <location>
        <begin position="92"/>
        <end position="114"/>
    </location>
</feature>
<comment type="pathway">
    <text evidence="10">Lipid metabolism; phospholipid metabolism.</text>
</comment>
<evidence type="ECO:0000256" key="3">
    <source>
        <dbReference type="ARBA" id="ARBA00022679"/>
    </source>
</evidence>
<evidence type="ECO:0000256" key="4">
    <source>
        <dbReference type="ARBA" id="ARBA00022692"/>
    </source>
</evidence>
<evidence type="ECO:0000256" key="5">
    <source>
        <dbReference type="ARBA" id="ARBA00022989"/>
    </source>
</evidence>
<evidence type="ECO:0000256" key="9">
    <source>
        <dbReference type="ARBA" id="ARBA00023264"/>
    </source>
</evidence>
<keyword evidence="6 10" id="KW-0443">Lipid metabolism</keyword>
<dbReference type="InterPro" id="IPR003811">
    <property type="entry name" value="G3P_acylTferase_PlsY"/>
</dbReference>
<evidence type="ECO:0000256" key="10">
    <source>
        <dbReference type="HAMAP-Rule" id="MF_01043"/>
    </source>
</evidence>
<dbReference type="HAMAP" id="MF_01043">
    <property type="entry name" value="PlsY"/>
    <property type="match status" value="1"/>
</dbReference>
<accession>A0AB35Y715</accession>
<comment type="function">
    <text evidence="10">Catalyzes the transfer of an acyl group from acyl-phosphate (acyl-PO(4)) to glycerol-3-phosphate (G3P) to form lysophosphatidic acid (LPA). This enzyme utilizes acyl-phosphate as fatty acyl donor, but not acyl-CoA or acyl-ACP.</text>
</comment>
<dbReference type="EC" id="2.3.1.275" evidence="10"/>
<dbReference type="SMART" id="SM01207">
    <property type="entry name" value="G3P_acyltransf"/>
    <property type="match status" value="1"/>
</dbReference>
<evidence type="ECO:0000256" key="6">
    <source>
        <dbReference type="ARBA" id="ARBA00023098"/>
    </source>
</evidence>
<comment type="caution">
    <text evidence="12">The sequence shown here is derived from an EMBL/GenBank/DDBJ whole genome shotgun (WGS) entry which is preliminary data.</text>
</comment>
<dbReference type="GO" id="GO:0008654">
    <property type="term" value="P:phospholipid biosynthetic process"/>
    <property type="evidence" value="ECO:0007669"/>
    <property type="project" value="UniProtKB-UniRule"/>
</dbReference>
<sequence length="220" mass="23368">MMKTILIAAATILQAYLLGSVDTGILVSKFVYHDDVRNHGSGAAGMTNMLRTFGKKAAAMTATGDVLKGVLAVCIGRWLFQLLPADAGVSPYLGVYLAAIFAVLGHLYPLYFGFKGGKGVLVAAGAILAIQPVLLPFLAIIFLVCLIPTGMVSLGSVTMAALYPVLTIIYGSLQGYAAGDMLVCAIGSGFMSGMVIYMHRANIQRIREGKEYRFGKHNKK</sequence>
<keyword evidence="12" id="KW-0012">Acyltransferase</keyword>
<keyword evidence="1 10" id="KW-1003">Cell membrane</keyword>
<dbReference type="PANTHER" id="PTHR30309">
    <property type="entry name" value="INNER MEMBRANE PROTEIN YGIH"/>
    <property type="match status" value="1"/>
</dbReference>
<evidence type="ECO:0000313" key="13">
    <source>
        <dbReference type="Proteomes" id="UP001263246"/>
    </source>
</evidence>
<feature type="transmembrane region" description="Helical" evidence="10">
    <location>
        <begin position="176"/>
        <end position="197"/>
    </location>
</feature>
<proteinExistence type="inferred from homology"/>
<reference evidence="12" key="2">
    <citation type="submission" date="2024-03" db="EMBL/GenBank/DDBJ databases">
        <authorList>
            <person name="Plomp N."/>
            <person name="Harmsen H.J."/>
        </authorList>
    </citation>
    <scope>NUCLEOTIDE SEQUENCE</scope>
    <source>
        <strain evidence="12">HTF-128</strain>
    </source>
</reference>
<keyword evidence="2 10" id="KW-0444">Lipid biosynthesis</keyword>
<feature type="transmembrane region" description="Helical" evidence="10">
    <location>
        <begin position="151"/>
        <end position="170"/>
    </location>
</feature>
<gene>
    <name evidence="10 12" type="primary">plsY</name>
    <name evidence="11" type="ORF">RX402_01895</name>
    <name evidence="12" type="ORF">WF834_08490</name>
</gene>
<evidence type="ECO:0000313" key="12">
    <source>
        <dbReference type="EMBL" id="MEJ5196209.1"/>
    </source>
</evidence>
<comment type="similarity">
    <text evidence="10">Belongs to the PlsY family.</text>
</comment>
<keyword evidence="13" id="KW-1185">Reference proteome</keyword>
<reference evidence="11 13" key="1">
    <citation type="submission" date="2023-10" db="EMBL/GenBank/DDBJ databases">
        <title>Host Genetic Regulation of Human Gut Microbial Structural Variation.</title>
        <authorList>
            <person name="Harmsen H.J.M."/>
        </authorList>
    </citation>
    <scope>NUCLEOTIDE SEQUENCE [LARGE SCALE GENOMIC DNA]</scope>
    <source>
        <strain evidence="11 13">HTF-F</strain>
    </source>
</reference>
<protein>
    <recommendedName>
        <fullName evidence="10">Glycerol-3-phosphate acyltransferase</fullName>
    </recommendedName>
    <alternativeName>
        <fullName evidence="10">Acyl-PO4 G3P acyltransferase</fullName>
    </alternativeName>
    <alternativeName>
        <fullName evidence="10">Acyl-phosphate--glycerol-3-phosphate acyltransferase</fullName>
    </alternativeName>
    <alternativeName>
        <fullName evidence="10">G3P acyltransferase</fullName>
        <shortName evidence="10">GPAT</shortName>
        <ecNumber evidence="10">2.3.1.275</ecNumber>
    </alternativeName>
    <alternativeName>
        <fullName evidence="10">Lysophosphatidic acid synthase</fullName>
        <shortName evidence="10">LPA synthase</shortName>
    </alternativeName>
</protein>
<feature type="transmembrane region" description="Helical" evidence="10">
    <location>
        <begin position="57"/>
        <end position="80"/>
    </location>
</feature>
<dbReference type="RefSeq" id="WP_249238378.1">
    <property type="nucleotide sequence ID" value="NZ_CP094473.1"/>
</dbReference>
<dbReference type="GO" id="GO:0005886">
    <property type="term" value="C:plasma membrane"/>
    <property type="evidence" value="ECO:0007669"/>
    <property type="project" value="UniProtKB-SubCell"/>
</dbReference>
<comment type="subcellular location">
    <subcellularLocation>
        <location evidence="10">Cell membrane</location>
        <topology evidence="10">Multi-pass membrane protein</topology>
    </subcellularLocation>
</comment>
<evidence type="ECO:0000313" key="11">
    <source>
        <dbReference type="EMBL" id="MDU8687508.1"/>
    </source>
</evidence>
<dbReference type="PANTHER" id="PTHR30309:SF0">
    <property type="entry name" value="GLYCEROL-3-PHOSPHATE ACYLTRANSFERASE-RELATED"/>
    <property type="match status" value="1"/>
</dbReference>
<organism evidence="12 14">
    <name type="scientific">Faecalibacterium wellingii</name>
    <dbReference type="NCBI Taxonomy" id="2929491"/>
    <lineage>
        <taxon>Bacteria</taxon>
        <taxon>Bacillati</taxon>
        <taxon>Bacillota</taxon>
        <taxon>Clostridia</taxon>
        <taxon>Eubacteriales</taxon>
        <taxon>Oscillospiraceae</taxon>
        <taxon>Faecalibacterium</taxon>
    </lineage>
</organism>
<dbReference type="AlphaFoldDB" id="A0AB35Y715"/>
<dbReference type="Proteomes" id="UP001373196">
    <property type="component" value="Unassembled WGS sequence"/>
</dbReference>
<keyword evidence="5 10" id="KW-1133">Transmembrane helix</keyword>
<evidence type="ECO:0000256" key="7">
    <source>
        <dbReference type="ARBA" id="ARBA00023136"/>
    </source>
</evidence>
<dbReference type="EMBL" id="JAWHPR010000001">
    <property type="protein sequence ID" value="MDU8687508.1"/>
    <property type="molecule type" value="Genomic_DNA"/>
</dbReference>
<dbReference type="Proteomes" id="UP001263246">
    <property type="component" value="Unassembled WGS sequence"/>
</dbReference>
<feature type="transmembrane region" description="Helical" evidence="10">
    <location>
        <begin position="120"/>
        <end position="144"/>
    </location>
</feature>
<dbReference type="GO" id="GO:0043772">
    <property type="term" value="F:acyl-phosphate glycerol-3-phosphate acyltransferase activity"/>
    <property type="evidence" value="ECO:0007669"/>
    <property type="project" value="UniProtKB-UniRule"/>
</dbReference>
<dbReference type="NCBIfam" id="TIGR00023">
    <property type="entry name" value="glycerol-3-phosphate 1-O-acyltransferase PlsY"/>
    <property type="match status" value="1"/>
</dbReference>
<dbReference type="EMBL" id="JBBFGL010000007">
    <property type="protein sequence ID" value="MEJ5196209.1"/>
    <property type="molecule type" value="Genomic_DNA"/>
</dbReference>
<keyword evidence="3 10" id="KW-0808">Transferase</keyword>
<keyword evidence="4 10" id="KW-0812">Transmembrane</keyword>
<name>A0AB35Y715_9FIRM</name>
<evidence type="ECO:0000256" key="1">
    <source>
        <dbReference type="ARBA" id="ARBA00022475"/>
    </source>
</evidence>
<dbReference type="Pfam" id="PF02660">
    <property type="entry name" value="G3P_acyltransf"/>
    <property type="match status" value="1"/>
</dbReference>
<evidence type="ECO:0000256" key="2">
    <source>
        <dbReference type="ARBA" id="ARBA00022516"/>
    </source>
</evidence>
<comment type="subunit">
    <text evidence="10">Probably interacts with PlsX.</text>
</comment>
<evidence type="ECO:0000256" key="8">
    <source>
        <dbReference type="ARBA" id="ARBA00023209"/>
    </source>
</evidence>
<keyword evidence="9 10" id="KW-1208">Phospholipid metabolism</keyword>
<keyword evidence="8 10" id="KW-0594">Phospholipid biosynthesis</keyword>
<keyword evidence="7 10" id="KW-0472">Membrane</keyword>
<evidence type="ECO:0000313" key="14">
    <source>
        <dbReference type="Proteomes" id="UP001373196"/>
    </source>
</evidence>